<feature type="transmembrane region" description="Helical" evidence="5">
    <location>
        <begin position="205"/>
        <end position="229"/>
    </location>
</feature>
<evidence type="ECO:0000256" key="2">
    <source>
        <dbReference type="ARBA" id="ARBA00022692"/>
    </source>
</evidence>
<protein>
    <submittedName>
        <fullName evidence="6">LrgB</fullName>
    </submittedName>
</protein>
<keyword evidence="3 5" id="KW-1133">Transmembrane helix</keyword>
<comment type="caution">
    <text evidence="6">The sequence shown here is derived from an EMBL/GenBank/DDBJ whole genome shotgun (WGS) entry which is preliminary data.</text>
</comment>
<feature type="transmembrane region" description="Helical" evidence="5">
    <location>
        <begin position="92"/>
        <end position="112"/>
    </location>
</feature>
<dbReference type="EMBL" id="JPEO01000006">
    <property type="protein sequence ID" value="KFZ37449.1"/>
    <property type="molecule type" value="Genomic_DNA"/>
</dbReference>
<dbReference type="InterPro" id="IPR007300">
    <property type="entry name" value="CidB/LrgB"/>
</dbReference>
<keyword evidence="4 5" id="KW-0472">Membrane</keyword>
<organism evidence="6 7">
    <name type="scientific">Shewanella mangrovi</name>
    <dbReference type="NCBI Taxonomy" id="1515746"/>
    <lineage>
        <taxon>Bacteria</taxon>
        <taxon>Pseudomonadati</taxon>
        <taxon>Pseudomonadota</taxon>
        <taxon>Gammaproteobacteria</taxon>
        <taxon>Alteromonadales</taxon>
        <taxon>Shewanellaceae</taxon>
        <taxon>Shewanella</taxon>
    </lineage>
</organism>
<keyword evidence="2 5" id="KW-0812">Transmembrane</keyword>
<feature type="transmembrane region" description="Helical" evidence="5">
    <location>
        <begin position="149"/>
        <end position="169"/>
    </location>
</feature>
<accession>A0A094JHD9</accession>
<feature type="transmembrane region" description="Helical" evidence="5">
    <location>
        <begin position="61"/>
        <end position="80"/>
    </location>
</feature>
<feature type="transmembrane region" description="Helical" evidence="5">
    <location>
        <begin position="6"/>
        <end position="22"/>
    </location>
</feature>
<reference evidence="6 7" key="1">
    <citation type="submission" date="2014-06" db="EMBL/GenBank/DDBJ databases">
        <title>Shewanella sp. YQH10.</title>
        <authorList>
            <person name="Liu Y."/>
            <person name="Zeng R."/>
        </authorList>
    </citation>
    <scope>NUCLEOTIDE SEQUENCE [LARGE SCALE GENOMIC DNA]</scope>
    <source>
        <strain evidence="6 7">YQH10</strain>
    </source>
</reference>
<evidence type="ECO:0000313" key="7">
    <source>
        <dbReference type="Proteomes" id="UP000029264"/>
    </source>
</evidence>
<dbReference type="GO" id="GO:0016020">
    <property type="term" value="C:membrane"/>
    <property type="evidence" value="ECO:0007669"/>
    <property type="project" value="UniProtKB-SubCell"/>
</dbReference>
<dbReference type="STRING" id="1515746.HR45_10560"/>
<evidence type="ECO:0000256" key="3">
    <source>
        <dbReference type="ARBA" id="ARBA00022989"/>
    </source>
</evidence>
<dbReference type="OrthoDB" id="9811701at2"/>
<proteinExistence type="predicted"/>
<dbReference type="PANTHER" id="PTHR30249">
    <property type="entry name" value="PUTATIVE SEROTONIN TRANSPORTER"/>
    <property type="match status" value="1"/>
</dbReference>
<keyword evidence="7" id="KW-1185">Reference proteome</keyword>
<sequence length="230" mass="24901">MNQSTLLALISLAITVGSYYIAKAMYKRHKTWWLLPSILAPVVVVLLVVLLSIPLPTYFEYTHWLVTLLAPATIAFAVPIYRERKLIRQYPLTITCGVIAGVMFGLTSTWLLTRVIPLPEELVHSVLVRSVSTPFALQATSAFGGVPELTALMVMLTGIIGMVIGEPLMKLFRIHTSLGRGVALGASAHGSGTAKATEIGQQEGVVASLTMIFAGIVMVICAPFFAWIFS</sequence>
<gene>
    <name evidence="6" type="ORF">HR45_10560</name>
</gene>
<dbReference type="Pfam" id="PF04172">
    <property type="entry name" value="LrgB"/>
    <property type="match status" value="1"/>
</dbReference>
<dbReference type="eggNOG" id="COG1346">
    <property type="taxonomic scope" value="Bacteria"/>
</dbReference>
<comment type="subcellular location">
    <subcellularLocation>
        <location evidence="1">Membrane</location>
        <topology evidence="1">Multi-pass membrane protein</topology>
    </subcellularLocation>
</comment>
<evidence type="ECO:0000313" key="6">
    <source>
        <dbReference type="EMBL" id="KFZ37449.1"/>
    </source>
</evidence>
<dbReference type="RefSeq" id="WP_037442612.1">
    <property type="nucleotide sequence ID" value="NZ_JPEO01000006.1"/>
</dbReference>
<dbReference type="Proteomes" id="UP000029264">
    <property type="component" value="Unassembled WGS sequence"/>
</dbReference>
<feature type="transmembrane region" description="Helical" evidence="5">
    <location>
        <begin position="34"/>
        <end position="55"/>
    </location>
</feature>
<name>A0A094JHD9_9GAMM</name>
<evidence type="ECO:0000256" key="1">
    <source>
        <dbReference type="ARBA" id="ARBA00004141"/>
    </source>
</evidence>
<dbReference type="AlphaFoldDB" id="A0A094JHD9"/>
<evidence type="ECO:0000256" key="4">
    <source>
        <dbReference type="ARBA" id="ARBA00023136"/>
    </source>
</evidence>
<evidence type="ECO:0000256" key="5">
    <source>
        <dbReference type="SAM" id="Phobius"/>
    </source>
</evidence>
<dbReference type="PANTHER" id="PTHR30249:SF16">
    <property type="entry name" value="INNER MEMBRANE PROTEIN"/>
    <property type="match status" value="1"/>
</dbReference>